<evidence type="ECO:0000259" key="4">
    <source>
        <dbReference type="PROSITE" id="PS51203"/>
    </source>
</evidence>
<dbReference type="PANTHER" id="PTHR11527">
    <property type="entry name" value="HEAT-SHOCK PROTEIN 20 FAMILY MEMBER"/>
    <property type="match status" value="1"/>
</dbReference>
<dbReference type="RefSeq" id="WP_306066854.1">
    <property type="nucleotide sequence ID" value="NZ_JAROCA020000001.1"/>
</dbReference>
<dbReference type="PROSITE" id="PS51203">
    <property type="entry name" value="CS"/>
    <property type="match status" value="1"/>
</dbReference>
<protein>
    <submittedName>
        <fullName evidence="5">Hsp20/alpha crystallin family protein</fullName>
    </submittedName>
</protein>
<dbReference type="SUPFAM" id="SSF49764">
    <property type="entry name" value="HSP20-like chaperones"/>
    <property type="match status" value="1"/>
</dbReference>
<evidence type="ECO:0000259" key="3">
    <source>
        <dbReference type="PROSITE" id="PS01031"/>
    </source>
</evidence>
<proteinExistence type="inferred from homology"/>
<gene>
    <name evidence="5" type="ORF">P5G51_014570</name>
</gene>
<dbReference type="Proteomes" id="UP001228376">
    <property type="component" value="Unassembled WGS sequence"/>
</dbReference>
<feature type="domain" description="CS" evidence="4">
    <location>
        <begin position="36"/>
        <end position="143"/>
    </location>
</feature>
<dbReference type="InterPro" id="IPR002068">
    <property type="entry name" value="A-crystallin/Hsp20_dom"/>
</dbReference>
<feature type="domain" description="SHSP" evidence="3">
    <location>
        <begin position="32"/>
        <end position="145"/>
    </location>
</feature>
<evidence type="ECO:0000256" key="1">
    <source>
        <dbReference type="PROSITE-ProRule" id="PRU00285"/>
    </source>
</evidence>
<dbReference type="InterPro" id="IPR031107">
    <property type="entry name" value="Small_HSP"/>
</dbReference>
<keyword evidence="6" id="KW-1185">Reference proteome</keyword>
<accession>A0ABU5CLW0</accession>
<organism evidence="5 6">
    <name type="scientific">Tigheibacillus jepli</name>
    <dbReference type="NCBI Taxonomy" id="3035914"/>
    <lineage>
        <taxon>Bacteria</taxon>
        <taxon>Bacillati</taxon>
        <taxon>Bacillota</taxon>
        <taxon>Bacilli</taxon>
        <taxon>Bacillales</taxon>
        <taxon>Bacillaceae</taxon>
        <taxon>Tigheibacillus</taxon>
    </lineage>
</organism>
<evidence type="ECO:0000313" key="5">
    <source>
        <dbReference type="EMBL" id="MDY0406450.1"/>
    </source>
</evidence>
<dbReference type="InterPro" id="IPR008978">
    <property type="entry name" value="HSP20-like_chaperone"/>
</dbReference>
<dbReference type="CDD" id="cd06464">
    <property type="entry name" value="ACD_sHsps-like"/>
    <property type="match status" value="1"/>
</dbReference>
<name>A0ABU5CLW0_9BACI</name>
<reference evidence="5 6" key="1">
    <citation type="submission" date="2023-10" db="EMBL/GenBank/DDBJ databases">
        <title>179-bfca-hs.</title>
        <authorList>
            <person name="Miliotis G."/>
            <person name="Sengupta P."/>
            <person name="Hameed A."/>
            <person name="Chuvochina M."/>
            <person name="Mcdonagh F."/>
            <person name="Simpson A.C."/>
            <person name="Singh N.K."/>
            <person name="Rekha P.D."/>
            <person name="Raman K."/>
            <person name="Hugenholtz P."/>
            <person name="Venkateswaran K."/>
        </authorList>
    </citation>
    <scope>NUCLEOTIDE SEQUENCE [LARGE SCALE GENOMIC DNA]</scope>
    <source>
        <strain evidence="5 6">179-BFC-A-HS</strain>
    </source>
</reference>
<dbReference type="EMBL" id="JAROCA020000001">
    <property type="protein sequence ID" value="MDY0406450.1"/>
    <property type="molecule type" value="Genomic_DNA"/>
</dbReference>
<dbReference type="InterPro" id="IPR007052">
    <property type="entry name" value="CS_dom"/>
</dbReference>
<evidence type="ECO:0000313" key="6">
    <source>
        <dbReference type="Proteomes" id="UP001228376"/>
    </source>
</evidence>
<comment type="similarity">
    <text evidence="1 2">Belongs to the small heat shock protein (HSP20) family.</text>
</comment>
<sequence length="145" mass="16815">MAFAPMDPFRQLSNMRREFDNFFSNVPSMFQGNYHMNAVRADVHETDQEVVATFDVPGLEKKDDIQIEVNNNVLKLSGTIHKSSEIKEEDMYRKERYQGKFSRMLELPAAVSDEDVKATYKNGVLEVRMPKTKNESTKKIDVDFQ</sequence>
<dbReference type="Gene3D" id="2.60.40.790">
    <property type="match status" value="1"/>
</dbReference>
<comment type="caution">
    <text evidence="5">The sequence shown here is derived from an EMBL/GenBank/DDBJ whole genome shotgun (WGS) entry which is preliminary data.</text>
</comment>
<dbReference type="Pfam" id="PF00011">
    <property type="entry name" value="HSP20"/>
    <property type="match status" value="1"/>
</dbReference>
<dbReference type="PROSITE" id="PS01031">
    <property type="entry name" value="SHSP"/>
    <property type="match status" value="1"/>
</dbReference>
<evidence type="ECO:0000256" key="2">
    <source>
        <dbReference type="RuleBase" id="RU003616"/>
    </source>
</evidence>